<dbReference type="PANTHER" id="PTHR11669">
    <property type="entry name" value="REPLICATION FACTOR C / DNA POLYMERASE III GAMMA-TAU SUBUNIT"/>
    <property type="match status" value="1"/>
</dbReference>
<dbReference type="Gene3D" id="3.40.50.300">
    <property type="entry name" value="P-loop containing nucleotide triphosphate hydrolases"/>
    <property type="match status" value="1"/>
</dbReference>
<dbReference type="Pfam" id="PF13177">
    <property type="entry name" value="DNA_pol3_delta2"/>
    <property type="match status" value="1"/>
</dbReference>
<comment type="caution">
    <text evidence="1">The sequence shown here is derived from an EMBL/GenBank/DDBJ whole genome shotgun (WGS) entry which is preliminary data.</text>
</comment>
<dbReference type="InterPro" id="IPR050238">
    <property type="entry name" value="DNA_Rep/Repair_Clamp_Loader"/>
</dbReference>
<dbReference type="AlphaFoldDB" id="A0A1F7IP74"/>
<name>A0A1F7IP74_9BACT</name>
<organism evidence="1 2">
    <name type="scientific">Candidatus Roizmanbacteria bacterium RIFCSPLOWO2_01_FULL_38_11</name>
    <dbReference type="NCBI Taxonomy" id="1802060"/>
    <lineage>
        <taxon>Bacteria</taxon>
        <taxon>Candidatus Roizmaniibacteriota</taxon>
    </lineage>
</organism>
<proteinExistence type="predicted"/>
<dbReference type="SUPFAM" id="SSF52540">
    <property type="entry name" value="P-loop containing nucleoside triphosphate hydrolases"/>
    <property type="match status" value="1"/>
</dbReference>
<dbReference type="EMBL" id="MGAK01000007">
    <property type="protein sequence ID" value="OGK45072.1"/>
    <property type="molecule type" value="Genomic_DNA"/>
</dbReference>
<dbReference type="Proteomes" id="UP000179072">
    <property type="component" value="Unassembled WGS sequence"/>
</dbReference>
<evidence type="ECO:0000313" key="2">
    <source>
        <dbReference type="Proteomes" id="UP000179072"/>
    </source>
</evidence>
<sequence length="214" mass="24957">MIPLLLISSDTEAAEHYVNDLLLREGIKSYEVHRLYKTLSTVTIEQIRGLSNILARSSYRQAAIIYDFDTAKKEAQNAFLKTLEESSEHHLIILIVSHEHLVLPTIRSRCTIKKIDTFLFHKDEHFSLFDASQEHLIAYLTQTTKINRERVITIIDNTLHQMHTQIAHDPSQFLPNTSDFYKDLITTKRFLVSNNLNPEYSLDHLIISLWKKRD</sequence>
<evidence type="ECO:0000313" key="1">
    <source>
        <dbReference type="EMBL" id="OGK45072.1"/>
    </source>
</evidence>
<dbReference type="STRING" id="1802060.A2957_02130"/>
<dbReference type="InterPro" id="IPR027417">
    <property type="entry name" value="P-loop_NTPase"/>
</dbReference>
<accession>A0A1F7IP74</accession>
<protein>
    <recommendedName>
        <fullName evidence="3">DNA polymerase III delta N-terminal domain-containing protein</fullName>
    </recommendedName>
</protein>
<reference evidence="1 2" key="1">
    <citation type="journal article" date="2016" name="Nat. Commun.">
        <title>Thousands of microbial genomes shed light on interconnected biogeochemical processes in an aquifer system.</title>
        <authorList>
            <person name="Anantharaman K."/>
            <person name="Brown C.T."/>
            <person name="Hug L.A."/>
            <person name="Sharon I."/>
            <person name="Castelle C.J."/>
            <person name="Probst A.J."/>
            <person name="Thomas B.C."/>
            <person name="Singh A."/>
            <person name="Wilkins M.J."/>
            <person name="Karaoz U."/>
            <person name="Brodie E.L."/>
            <person name="Williams K.H."/>
            <person name="Hubbard S.S."/>
            <person name="Banfield J.F."/>
        </authorList>
    </citation>
    <scope>NUCLEOTIDE SEQUENCE [LARGE SCALE GENOMIC DNA]</scope>
</reference>
<gene>
    <name evidence="1" type="ORF">A2957_02130</name>
</gene>
<evidence type="ECO:0008006" key="3">
    <source>
        <dbReference type="Google" id="ProtNLM"/>
    </source>
</evidence>
<dbReference type="PANTHER" id="PTHR11669:SF8">
    <property type="entry name" value="DNA POLYMERASE III SUBUNIT DELTA"/>
    <property type="match status" value="1"/>
</dbReference>
<dbReference type="GO" id="GO:0006261">
    <property type="term" value="P:DNA-templated DNA replication"/>
    <property type="evidence" value="ECO:0007669"/>
    <property type="project" value="TreeGrafter"/>
</dbReference>